<gene>
    <name evidence="2" type="ORF">FOL46_004559</name>
    <name evidence="1" type="ORF">FOZ61_005056</name>
</gene>
<dbReference type="AlphaFoldDB" id="A0A7J6LIE2"/>
<sequence>MDVDFDTELRIASMSYHTFGNSASQLRRLLPTTQTGLLVPPEDEWFIVLSTDPRGLYLAAITNTGCLRLYDLRSNIMVWALPLIQNSRDQAWIAVWWLHDCILAVADTFLVIIINPVTEKCAVAAEYPKMASMEVVGNGHGHEFLTALGIPADGEVPRILRFRLTLGDDFDLIALTEDVESGPRIDFSTLSCDRRCKWQASVVAAKEADALPTHACATLQGQKSSSKASIRLFAVGLNSDGKTETLAKAHMVPAYGPVERVACLGAQAQDGQSAWLVLVQQVEVISVFQAVPVASRVSPASPASDYGSDADTYEWTLELVQELRDSLESMCWTGFDPLPKPPGSGQPGWLLLCAGHSRGGQGTLQVIDLLRNGMKPSGAGRRSCANVDDCLYKWNTSKLNTPLVRVQWVPSRGGSMFLGLLAEGCVLVWTAAPQNNWFAFVPNFYATGVNCDWIEGEEAFDFNGVADDGHRTKMNARHTINLYKQSSKVDFAHWLDHGEVDKEGIVSPGEECRDVTMKGRDGTATKLLAFMQPDYPLLDEASSKRQHVTKKAEAAAPEECSEAVRAPSFSETGEVRVINPEAMEAVKSCFAAW</sequence>
<evidence type="ECO:0000313" key="4">
    <source>
        <dbReference type="Proteomes" id="UP000572268"/>
    </source>
</evidence>
<accession>A0A7J6LIE2</accession>
<dbReference type="EMBL" id="JABANN010000279">
    <property type="protein sequence ID" value="KAF4663789.1"/>
    <property type="molecule type" value="Genomic_DNA"/>
</dbReference>
<dbReference type="Proteomes" id="UP000570595">
    <property type="component" value="Unassembled WGS sequence"/>
</dbReference>
<dbReference type="EMBL" id="JABAHT010000284">
    <property type="protein sequence ID" value="KAF4659052.1"/>
    <property type="molecule type" value="Genomic_DNA"/>
</dbReference>
<dbReference type="Proteomes" id="UP000572268">
    <property type="component" value="Unassembled WGS sequence"/>
</dbReference>
<organism evidence="1 3">
    <name type="scientific">Perkinsus olseni</name>
    <name type="common">Perkinsus atlanticus</name>
    <dbReference type="NCBI Taxonomy" id="32597"/>
    <lineage>
        <taxon>Eukaryota</taxon>
        <taxon>Sar</taxon>
        <taxon>Alveolata</taxon>
        <taxon>Perkinsozoa</taxon>
        <taxon>Perkinsea</taxon>
        <taxon>Perkinsida</taxon>
        <taxon>Perkinsidae</taxon>
        <taxon>Perkinsus</taxon>
    </lineage>
</organism>
<evidence type="ECO:0000313" key="1">
    <source>
        <dbReference type="EMBL" id="KAF4659052.1"/>
    </source>
</evidence>
<reference evidence="3 4" key="1">
    <citation type="submission" date="2020-04" db="EMBL/GenBank/DDBJ databases">
        <title>Perkinsus olseni comparative genomics.</title>
        <authorList>
            <person name="Bogema D.R."/>
        </authorList>
    </citation>
    <scope>NUCLEOTIDE SEQUENCE [LARGE SCALE GENOMIC DNA]</scope>
    <source>
        <strain evidence="1">ATCC PRA-179</strain>
        <strain evidence="2">ATCC PRA-31</strain>
    </source>
</reference>
<proteinExistence type="predicted"/>
<name>A0A7J6LIE2_PEROL</name>
<dbReference type="OrthoDB" id="10389384at2759"/>
<protein>
    <submittedName>
        <fullName evidence="1">Uncharacterized protein</fullName>
    </submittedName>
</protein>
<evidence type="ECO:0000313" key="3">
    <source>
        <dbReference type="Proteomes" id="UP000570595"/>
    </source>
</evidence>
<evidence type="ECO:0000313" key="2">
    <source>
        <dbReference type="EMBL" id="KAF4663789.1"/>
    </source>
</evidence>
<comment type="caution">
    <text evidence="1">The sequence shown here is derived from an EMBL/GenBank/DDBJ whole genome shotgun (WGS) entry which is preliminary data.</text>
</comment>